<dbReference type="GO" id="GO:0016887">
    <property type="term" value="F:ATP hydrolysis activity"/>
    <property type="evidence" value="ECO:0007669"/>
    <property type="project" value="InterPro"/>
</dbReference>
<sequence length="653" mass="70842">MKINRLEIDAFMAIGQITVDLDSKGLVLIQGENDDDTSQNSNGAGKSTVAEALCWALYNETARGDSGDEIVNRKLKKGTRVMVQLVDGPRTYNVIRHRKHPVHKNRVLLIDVTDPADPIDLTQGTDKATQEVITKLVGCTSDVFRAAIYSGQEAHIDLPSLTDKNLKMIVEEAAGIDKMQEAHVIAKNRMVEKKSAVTSLENSVNTHQAALDACLSGIKELIEGRDNYEVSRSSKASAERAAMAESVAKAKVIQAEISSLDEAGIVSERAAVSARIAAVDGERVELGRLISAHGEAKLRVSTVQKRLNDEKAQATRCKEIMANVEAEIGTKCESCGHVLEASDVAGRMDSVKSKAVSHVHSAKNAAAELAEAEAAFTAATSELEAFKSSMTDLTAETERLAEIDALQVKLNNLKMSMQSLVDSAKGNRARAESIESEVNPYISSIEKAELKAQEIEESIVALKASLEKAREELSVAEKVVEVFSPAGIRAHILDTVTPFLNDRTSRYLGILSDGNIRATWNTISTTAKGELREKFEISVTSATGGSNYRSLSGGEKRKVRLATALALQDLVSSRAAKPIRLWIGDEIDDAVDDAGLERLMTVLEEKAKEKGTVLIISHNPIRDWVRQHVIVRKRGGLSEMEGVLCVERDTVGE</sequence>
<dbReference type="SUPFAM" id="SSF52540">
    <property type="entry name" value="P-loop containing nucleoside triphosphate hydrolases"/>
    <property type="match status" value="1"/>
</dbReference>
<dbReference type="AlphaFoldDB" id="A0AAX2UNY7"/>
<reference evidence="3" key="1">
    <citation type="submission" date="2017-10" db="EMBL/GenBank/DDBJ databases">
        <authorList>
            <person name="Colston S.M."/>
            <person name="Graf J."/>
        </authorList>
    </citation>
    <scope>NUCLEOTIDE SEQUENCE</scope>
    <source>
        <strain evidence="3">BAQ071013-135</strain>
    </source>
</reference>
<dbReference type="InterPro" id="IPR027417">
    <property type="entry name" value="P-loop_NTPase"/>
</dbReference>
<evidence type="ECO:0000256" key="1">
    <source>
        <dbReference type="SAM" id="Coils"/>
    </source>
</evidence>
<name>A0AAX2UNY7_AERVE</name>
<dbReference type="GO" id="GO:0006302">
    <property type="term" value="P:double-strand break repair"/>
    <property type="evidence" value="ECO:0007669"/>
    <property type="project" value="InterPro"/>
</dbReference>
<dbReference type="RefSeq" id="WP_139495276.1">
    <property type="nucleotide sequence ID" value="NZ_CAWORL010000019.1"/>
</dbReference>
<protein>
    <submittedName>
        <fullName evidence="3">Recombinase RecF</fullName>
    </submittedName>
</protein>
<dbReference type="Proteomes" id="UP000796104">
    <property type="component" value="Unassembled WGS sequence"/>
</dbReference>
<evidence type="ECO:0000259" key="2">
    <source>
        <dbReference type="Pfam" id="PF13476"/>
    </source>
</evidence>
<dbReference type="Gene3D" id="3.40.50.300">
    <property type="entry name" value="P-loop containing nucleotide triphosphate hydrolases"/>
    <property type="match status" value="1"/>
</dbReference>
<reference evidence="3" key="2">
    <citation type="journal article" date="2019" name="PLoS ONE">
        <title>Identification and characterization of putative Aeromonas spp. T3SS effectors.</title>
        <authorList>
            <person name="Rangel L.T."/>
            <person name="Marden J."/>
            <person name="Colston S."/>
            <person name="Setubal J.C."/>
            <person name="Graf J."/>
            <person name="Gogarten J.P."/>
        </authorList>
    </citation>
    <scope>NUCLEOTIDE SEQUENCE</scope>
    <source>
        <strain evidence="3">BAQ071013-135</strain>
    </source>
</reference>
<comment type="caution">
    <text evidence="3">The sequence shown here is derived from an EMBL/GenBank/DDBJ whole genome shotgun (WGS) entry which is preliminary data.</text>
</comment>
<evidence type="ECO:0000313" key="3">
    <source>
        <dbReference type="EMBL" id="TND51825.1"/>
    </source>
</evidence>
<accession>A0AAX2UNY7</accession>
<dbReference type="Pfam" id="PF13476">
    <property type="entry name" value="AAA_23"/>
    <property type="match status" value="1"/>
</dbReference>
<evidence type="ECO:0000313" key="4">
    <source>
        <dbReference type="Proteomes" id="UP000796104"/>
    </source>
</evidence>
<feature type="domain" description="Rad50/SbcC-type AAA" evidence="2">
    <location>
        <begin position="5"/>
        <end position="183"/>
    </location>
</feature>
<proteinExistence type="predicted"/>
<dbReference type="InterPro" id="IPR038729">
    <property type="entry name" value="Rad50/SbcC_AAA"/>
</dbReference>
<dbReference type="PANTHER" id="PTHR32114">
    <property type="entry name" value="ABC TRANSPORTER ABCH.3"/>
    <property type="match status" value="1"/>
</dbReference>
<keyword evidence="1" id="KW-0175">Coiled coil</keyword>
<feature type="coiled-coil region" evidence="1">
    <location>
        <begin position="362"/>
        <end position="479"/>
    </location>
</feature>
<dbReference type="EMBL" id="PDXJ01000026">
    <property type="protein sequence ID" value="TND51825.1"/>
    <property type="molecule type" value="Genomic_DNA"/>
</dbReference>
<gene>
    <name evidence="3" type="ORF">CF123_18320</name>
</gene>
<organism evidence="3 4">
    <name type="scientific">Aeromonas veronii</name>
    <dbReference type="NCBI Taxonomy" id="654"/>
    <lineage>
        <taxon>Bacteria</taxon>
        <taxon>Pseudomonadati</taxon>
        <taxon>Pseudomonadota</taxon>
        <taxon>Gammaproteobacteria</taxon>
        <taxon>Aeromonadales</taxon>
        <taxon>Aeromonadaceae</taxon>
        <taxon>Aeromonas</taxon>
    </lineage>
</organism>
<dbReference type="PANTHER" id="PTHR32114:SF2">
    <property type="entry name" value="ABC TRANSPORTER ABCH.3"/>
    <property type="match status" value="1"/>
</dbReference>